<sequence length="210" mass="23018">MSGAVLYNYDLDIDCYTVRMIAGCLGIALDLRQVDLYPGHKHLSPKMRALSPQGRLPVLVEDALVLTQPLAIILHLAETRCPDHPLLPQDAITGARMLDWMTFAAREMGVAAEARATAMLDAPGDLAALKDRAKRAFRLLDDHLTLQGFDGLGFVAGPEVTLADLMLFAPFALSRDFGLDHDAFPALRLWARRVRATPGFSTMPGIPDER</sequence>
<dbReference type="OrthoDB" id="9810080at2"/>
<dbReference type="InterPro" id="IPR036249">
    <property type="entry name" value="Thioredoxin-like_sf"/>
</dbReference>
<dbReference type="SFLD" id="SFLDS00019">
    <property type="entry name" value="Glutathione_Transferase_(cytos"/>
    <property type="match status" value="1"/>
</dbReference>
<dbReference type="PANTHER" id="PTHR44051:SF2">
    <property type="entry name" value="HYPOTHETICAL GLUTATHIONE S-TRANSFERASE LIKE PROTEIN"/>
    <property type="match status" value="1"/>
</dbReference>
<feature type="domain" description="GST C-terminal" evidence="2">
    <location>
        <begin position="90"/>
        <end position="210"/>
    </location>
</feature>
<evidence type="ECO:0000259" key="1">
    <source>
        <dbReference type="PROSITE" id="PS50404"/>
    </source>
</evidence>
<name>A0A2U2CFY0_9RHOB</name>
<dbReference type="InterPro" id="IPR040079">
    <property type="entry name" value="Glutathione_S-Trfase"/>
</dbReference>
<dbReference type="PROSITE" id="PS50404">
    <property type="entry name" value="GST_NTER"/>
    <property type="match status" value="1"/>
</dbReference>
<dbReference type="InterPro" id="IPR010987">
    <property type="entry name" value="Glutathione-S-Trfase_C-like"/>
</dbReference>
<evidence type="ECO:0000313" key="4">
    <source>
        <dbReference type="Proteomes" id="UP000244940"/>
    </source>
</evidence>
<accession>A0A2U2CFY0</accession>
<dbReference type="SUPFAM" id="SSF47616">
    <property type="entry name" value="GST C-terminal domain-like"/>
    <property type="match status" value="1"/>
</dbReference>
<dbReference type="Gene3D" id="3.40.30.10">
    <property type="entry name" value="Glutaredoxin"/>
    <property type="match status" value="1"/>
</dbReference>
<gene>
    <name evidence="3" type="ORF">C4N9_03335</name>
</gene>
<dbReference type="RefSeq" id="WP_109531881.1">
    <property type="nucleotide sequence ID" value="NZ_QEYD01000002.1"/>
</dbReference>
<dbReference type="InterPro" id="IPR036282">
    <property type="entry name" value="Glutathione-S-Trfase_C_sf"/>
</dbReference>
<dbReference type="InterPro" id="IPR004046">
    <property type="entry name" value="GST_C"/>
</dbReference>
<dbReference type="GO" id="GO:0016740">
    <property type="term" value="F:transferase activity"/>
    <property type="evidence" value="ECO:0007669"/>
    <property type="project" value="UniProtKB-KW"/>
</dbReference>
<keyword evidence="3" id="KW-0808">Transferase</keyword>
<dbReference type="AlphaFoldDB" id="A0A2U2CFY0"/>
<dbReference type="EMBL" id="QEYD01000002">
    <property type="protein sequence ID" value="PWE30803.1"/>
    <property type="molecule type" value="Genomic_DNA"/>
</dbReference>
<feature type="domain" description="GST N-terminal" evidence="1">
    <location>
        <begin position="2"/>
        <end position="84"/>
    </location>
</feature>
<dbReference type="SUPFAM" id="SSF52833">
    <property type="entry name" value="Thioredoxin-like"/>
    <property type="match status" value="1"/>
</dbReference>
<dbReference type="InterPro" id="IPR004045">
    <property type="entry name" value="Glutathione_S-Trfase_N"/>
</dbReference>
<dbReference type="Pfam" id="PF13417">
    <property type="entry name" value="GST_N_3"/>
    <property type="match status" value="1"/>
</dbReference>
<protein>
    <submittedName>
        <fullName evidence="3">Glutathione S-transferase family protein</fullName>
    </submittedName>
</protein>
<dbReference type="Gene3D" id="1.20.1050.10">
    <property type="match status" value="1"/>
</dbReference>
<comment type="caution">
    <text evidence="3">The sequence shown here is derived from an EMBL/GenBank/DDBJ whole genome shotgun (WGS) entry which is preliminary data.</text>
</comment>
<dbReference type="PROSITE" id="PS50405">
    <property type="entry name" value="GST_CTER"/>
    <property type="match status" value="1"/>
</dbReference>
<keyword evidence="4" id="KW-1185">Reference proteome</keyword>
<dbReference type="Pfam" id="PF00043">
    <property type="entry name" value="GST_C"/>
    <property type="match status" value="1"/>
</dbReference>
<evidence type="ECO:0000259" key="2">
    <source>
        <dbReference type="PROSITE" id="PS50405"/>
    </source>
</evidence>
<dbReference type="Proteomes" id="UP000244940">
    <property type="component" value="Unassembled WGS sequence"/>
</dbReference>
<organism evidence="3 4">
    <name type="scientific">Pararhodobacter marinus</name>
    <dbReference type="NCBI Taxonomy" id="2184063"/>
    <lineage>
        <taxon>Bacteria</taxon>
        <taxon>Pseudomonadati</taxon>
        <taxon>Pseudomonadota</taxon>
        <taxon>Alphaproteobacteria</taxon>
        <taxon>Rhodobacterales</taxon>
        <taxon>Paracoccaceae</taxon>
        <taxon>Pararhodobacter</taxon>
    </lineage>
</organism>
<evidence type="ECO:0000313" key="3">
    <source>
        <dbReference type="EMBL" id="PWE30803.1"/>
    </source>
</evidence>
<dbReference type="GeneID" id="94363912"/>
<dbReference type="PANTHER" id="PTHR44051">
    <property type="entry name" value="GLUTATHIONE S-TRANSFERASE-RELATED"/>
    <property type="match status" value="1"/>
</dbReference>
<proteinExistence type="predicted"/>
<reference evidence="3 4" key="1">
    <citation type="submission" date="2018-05" db="EMBL/GenBank/DDBJ databases">
        <title>Pararhodobacter marina sp. nov., isolated from deep-sea water of the Indian Ocean.</title>
        <authorList>
            <person name="Lai Q.Sr."/>
            <person name="Liu X."/>
            <person name="Shao Z."/>
        </authorList>
    </citation>
    <scope>NUCLEOTIDE SEQUENCE [LARGE SCALE GENOMIC DNA]</scope>
    <source>
        <strain evidence="3 4">CIC4N-9</strain>
    </source>
</reference>